<dbReference type="Pfam" id="PF04515">
    <property type="entry name" value="Choline_transpo"/>
    <property type="match status" value="2"/>
</dbReference>
<feature type="compositionally biased region" description="Basic residues" evidence="7">
    <location>
        <begin position="418"/>
        <end position="427"/>
    </location>
</feature>
<protein>
    <recommendedName>
        <fullName evidence="6">Choline transporter-like protein</fullName>
    </recommendedName>
</protein>
<feature type="transmembrane region" description="Helical" evidence="6">
    <location>
        <begin position="182"/>
        <end position="208"/>
    </location>
</feature>
<dbReference type="EMBL" id="CP111024">
    <property type="protein sequence ID" value="WAR24164.1"/>
    <property type="molecule type" value="Genomic_DNA"/>
</dbReference>
<dbReference type="InterPro" id="IPR007603">
    <property type="entry name" value="Choline_transptr-like"/>
</dbReference>
<sequence>MPDSKIPTFNEDDAEIICVEKCPASEGEVVDYYTQEKVNLCRYDVVPYVADIKKCPKTPVHGHTSILNRCIPKYIIDSINHTANVFMSESPLGEAYLGGNIPQDLKAADEVYQTAENYEYVQTWMVYAAIASGITTLIALVVFMAGLGLLASFIETSGLPKVNPVSGHVKLVLEDFWTYLRWYNIFAMLWLGSFIVACQDLVVAGAVSKWYFTRDKKRIGCPIVKSIQRLIISGDACQADSGLHTETAGKIVDFILKVLQCCLWCFERFLRYLNRNAYIEIAIYGYNFCASAKKAFLMIISNTLRVAAINSIGDFVLFLGKLATVAIIIVIGNEFFKNRDDINYIAVPIFVACAFAFAVSHCFLLIYEITIDTIFLCFCEDCERNDGSASRPYFMSKNLMIYLDNAEKAGPSKETKPAKKRKETTKV</sequence>
<keyword evidence="4 6" id="KW-1133">Transmembrane helix</keyword>
<proteinExistence type="inferred from homology"/>
<dbReference type="PANTHER" id="PTHR12385:SF96">
    <property type="entry name" value="CHOLINE TRANSPORTER-LIKE PROTEIN"/>
    <property type="match status" value="1"/>
</dbReference>
<evidence type="ECO:0000256" key="1">
    <source>
        <dbReference type="ARBA" id="ARBA00004141"/>
    </source>
</evidence>
<gene>
    <name evidence="8" type="ORF">MAR_037833</name>
</gene>
<comment type="caution">
    <text evidence="6">Lacks conserved residue(s) required for the propagation of feature annotation.</text>
</comment>
<evidence type="ECO:0000256" key="6">
    <source>
        <dbReference type="RuleBase" id="RU368066"/>
    </source>
</evidence>
<accession>A0ABY7FSB2</accession>
<organism evidence="8 9">
    <name type="scientific">Mya arenaria</name>
    <name type="common">Soft-shell clam</name>
    <dbReference type="NCBI Taxonomy" id="6604"/>
    <lineage>
        <taxon>Eukaryota</taxon>
        <taxon>Metazoa</taxon>
        <taxon>Spiralia</taxon>
        <taxon>Lophotrochozoa</taxon>
        <taxon>Mollusca</taxon>
        <taxon>Bivalvia</taxon>
        <taxon>Autobranchia</taxon>
        <taxon>Heteroconchia</taxon>
        <taxon>Euheterodonta</taxon>
        <taxon>Imparidentia</taxon>
        <taxon>Neoheterodontei</taxon>
        <taxon>Myida</taxon>
        <taxon>Myoidea</taxon>
        <taxon>Myidae</taxon>
        <taxon>Mya</taxon>
    </lineage>
</organism>
<evidence type="ECO:0000256" key="5">
    <source>
        <dbReference type="ARBA" id="ARBA00023136"/>
    </source>
</evidence>
<name>A0ABY7FSB2_MYAAR</name>
<evidence type="ECO:0000313" key="9">
    <source>
        <dbReference type="Proteomes" id="UP001164746"/>
    </source>
</evidence>
<feature type="transmembrane region" description="Helical" evidence="6">
    <location>
        <begin position="344"/>
        <end position="367"/>
    </location>
</feature>
<evidence type="ECO:0000313" key="8">
    <source>
        <dbReference type="EMBL" id="WAR24164.1"/>
    </source>
</evidence>
<feature type="transmembrane region" description="Helical" evidence="6">
    <location>
        <begin position="126"/>
        <end position="154"/>
    </location>
</feature>
<evidence type="ECO:0000256" key="4">
    <source>
        <dbReference type="ARBA" id="ARBA00022989"/>
    </source>
</evidence>
<keyword evidence="3 6" id="KW-0812">Transmembrane</keyword>
<keyword evidence="5 6" id="KW-0472">Membrane</keyword>
<evidence type="ECO:0000256" key="2">
    <source>
        <dbReference type="ARBA" id="ARBA00007168"/>
    </source>
</evidence>
<keyword evidence="9" id="KW-1185">Reference proteome</keyword>
<comment type="similarity">
    <text evidence="2 6">Belongs to the CTL (choline transporter-like) family.</text>
</comment>
<reference evidence="8" key="1">
    <citation type="submission" date="2022-11" db="EMBL/GenBank/DDBJ databases">
        <title>Centuries of genome instability and evolution in soft-shell clam transmissible cancer (bioRxiv).</title>
        <authorList>
            <person name="Hart S.F.M."/>
            <person name="Yonemitsu M.A."/>
            <person name="Giersch R.M."/>
            <person name="Beal B.F."/>
            <person name="Arriagada G."/>
            <person name="Davis B.W."/>
            <person name="Ostrander E.A."/>
            <person name="Goff S.P."/>
            <person name="Metzger M.J."/>
        </authorList>
    </citation>
    <scope>NUCLEOTIDE SEQUENCE</scope>
    <source>
        <strain evidence="8">MELC-2E11</strain>
        <tissue evidence="8">Siphon/mantle</tissue>
    </source>
</reference>
<comment type="subcellular location">
    <subcellularLocation>
        <location evidence="6">Cell membrane</location>
        <topology evidence="6">Multi-pass membrane protein</topology>
    </subcellularLocation>
    <subcellularLocation>
        <location evidence="1">Membrane</location>
        <topology evidence="1">Multi-pass membrane protein</topology>
    </subcellularLocation>
</comment>
<evidence type="ECO:0000256" key="3">
    <source>
        <dbReference type="ARBA" id="ARBA00022692"/>
    </source>
</evidence>
<feature type="region of interest" description="Disordered" evidence="7">
    <location>
        <begin position="408"/>
        <end position="427"/>
    </location>
</feature>
<feature type="transmembrane region" description="Helical" evidence="6">
    <location>
        <begin position="312"/>
        <end position="332"/>
    </location>
</feature>
<dbReference type="PANTHER" id="PTHR12385">
    <property type="entry name" value="CHOLINE TRANSPORTER-LIKE (SLC FAMILY 44)"/>
    <property type="match status" value="1"/>
</dbReference>
<dbReference type="Proteomes" id="UP001164746">
    <property type="component" value="Chromosome 13"/>
</dbReference>
<comment type="function">
    <text evidence="6">Choline transporter.</text>
</comment>
<feature type="compositionally biased region" description="Basic and acidic residues" evidence="7">
    <location>
        <begin position="408"/>
        <end position="417"/>
    </location>
</feature>
<evidence type="ECO:0000256" key="7">
    <source>
        <dbReference type="SAM" id="MobiDB-lite"/>
    </source>
</evidence>